<accession>A0A3G8YEU1</accession>
<keyword evidence="2" id="KW-0808">Transferase</keyword>
<name>A0A3G8YEU1_9DEIO</name>
<dbReference type="Gene3D" id="3.10.490.10">
    <property type="entry name" value="Gamma-glutamyl cyclotransferase-like"/>
    <property type="match status" value="1"/>
</dbReference>
<dbReference type="Proteomes" id="UP000276417">
    <property type="component" value="Chromosome 1"/>
</dbReference>
<evidence type="ECO:0000313" key="3">
    <source>
        <dbReference type="Proteomes" id="UP000276417"/>
    </source>
</evidence>
<dbReference type="GO" id="GO:0016740">
    <property type="term" value="F:transferase activity"/>
    <property type="evidence" value="ECO:0007669"/>
    <property type="project" value="UniProtKB-KW"/>
</dbReference>
<dbReference type="SUPFAM" id="SSF110857">
    <property type="entry name" value="Gamma-glutamyl cyclotransferase-like"/>
    <property type="match status" value="1"/>
</dbReference>
<dbReference type="InterPro" id="IPR013024">
    <property type="entry name" value="GGCT-like"/>
</dbReference>
<keyword evidence="3" id="KW-1185">Reference proteome</keyword>
<dbReference type="InterPro" id="IPR036568">
    <property type="entry name" value="GGCT-like_sf"/>
</dbReference>
<reference evidence="2 3" key="1">
    <citation type="submission" date="2018-11" db="EMBL/GenBank/DDBJ databases">
        <title>Deinococcus shelandsis sp. nov., isolated from South Shetland Islands soil of Antarctica.</title>
        <authorList>
            <person name="Tian J."/>
        </authorList>
    </citation>
    <scope>NUCLEOTIDE SEQUENCE [LARGE SCALE GENOMIC DNA]</scope>
    <source>
        <strain evidence="2 3">S14-83T</strain>
    </source>
</reference>
<evidence type="ECO:0000259" key="1">
    <source>
        <dbReference type="Pfam" id="PF06094"/>
    </source>
</evidence>
<sequence>MNEPFAPALSQTDTDLTSVFVYGTLMPGERWEEVARRGGNYHAEPAQLSGVVLADLRPEGYPALFADEGASVPVSGWLYTYDAQSWVSALPFLDDLEGLHLMPPLYHRVQVTAQTEQGPRQTWVYLYARSARRDAAGFFPVASGRWADVPERHSEGPRQTWEE</sequence>
<dbReference type="Pfam" id="PF06094">
    <property type="entry name" value="GGACT"/>
    <property type="match status" value="1"/>
</dbReference>
<feature type="domain" description="Gamma-glutamylcyclotransferase AIG2-like" evidence="1">
    <location>
        <begin position="19"/>
        <end position="147"/>
    </location>
</feature>
<organism evidence="2 3">
    <name type="scientific">Deinococcus psychrotolerans</name>
    <dbReference type="NCBI Taxonomy" id="2489213"/>
    <lineage>
        <taxon>Bacteria</taxon>
        <taxon>Thermotogati</taxon>
        <taxon>Deinococcota</taxon>
        <taxon>Deinococci</taxon>
        <taxon>Deinococcales</taxon>
        <taxon>Deinococcaceae</taxon>
        <taxon>Deinococcus</taxon>
    </lineage>
</organism>
<dbReference type="EMBL" id="CP034183">
    <property type="protein sequence ID" value="AZI43495.1"/>
    <property type="molecule type" value="Genomic_DNA"/>
</dbReference>
<dbReference type="KEGG" id="dph:EHF33_12700"/>
<dbReference type="AlphaFoldDB" id="A0A3G8YEU1"/>
<dbReference type="CDD" id="cd06661">
    <property type="entry name" value="GGCT_like"/>
    <property type="match status" value="1"/>
</dbReference>
<protein>
    <submittedName>
        <fullName evidence="2">Gamma-glutamylcyclotransferase</fullName>
    </submittedName>
</protein>
<evidence type="ECO:0000313" key="2">
    <source>
        <dbReference type="EMBL" id="AZI43495.1"/>
    </source>
</evidence>
<dbReference type="InterPro" id="IPR009288">
    <property type="entry name" value="AIG2-like_dom"/>
</dbReference>
<dbReference type="RefSeq" id="WP_124872163.1">
    <property type="nucleotide sequence ID" value="NZ_CP034183.1"/>
</dbReference>
<proteinExistence type="predicted"/>
<dbReference type="OrthoDB" id="8538589at2"/>
<gene>
    <name evidence="2" type="ORF">EHF33_12700</name>
</gene>